<feature type="region of interest" description="Disordered" evidence="5">
    <location>
        <begin position="1"/>
        <end position="24"/>
    </location>
</feature>
<reference evidence="8 9" key="1">
    <citation type="journal article" date="2019" name="Int. J. Syst. Evol. Microbiol.">
        <title>The Global Catalogue of Microorganisms (GCM) 10K type strain sequencing project: providing services to taxonomists for standard genome sequencing and annotation.</title>
        <authorList>
            <consortium name="The Broad Institute Genomics Platform"/>
            <consortium name="The Broad Institute Genome Sequencing Center for Infectious Disease"/>
            <person name="Wu L."/>
            <person name="Ma J."/>
        </authorList>
    </citation>
    <scope>NUCLEOTIDE SEQUENCE [LARGE SCALE GENOMIC DNA]</scope>
    <source>
        <strain evidence="8 9">JCM 16259</strain>
    </source>
</reference>
<proteinExistence type="predicted"/>
<feature type="transmembrane region" description="Helical" evidence="6">
    <location>
        <begin position="348"/>
        <end position="367"/>
    </location>
</feature>
<gene>
    <name evidence="8" type="primary">steA</name>
    <name evidence="8" type="ORF">GCM10009858_15400</name>
</gene>
<evidence type="ECO:0000256" key="5">
    <source>
        <dbReference type="SAM" id="MobiDB-lite"/>
    </source>
</evidence>
<evidence type="ECO:0000256" key="4">
    <source>
        <dbReference type="ARBA" id="ARBA00022840"/>
    </source>
</evidence>
<dbReference type="InterPro" id="IPR036759">
    <property type="entry name" value="TPK_catalytic_sf"/>
</dbReference>
<evidence type="ECO:0000256" key="3">
    <source>
        <dbReference type="ARBA" id="ARBA00022777"/>
    </source>
</evidence>
<feature type="domain" description="SteA-like C-terminal" evidence="7">
    <location>
        <begin position="334"/>
        <end position="385"/>
    </location>
</feature>
<evidence type="ECO:0000313" key="9">
    <source>
        <dbReference type="Proteomes" id="UP001500730"/>
    </source>
</evidence>
<accession>A0ABN3L6S4</accession>
<organism evidence="8 9">
    <name type="scientific">Terrabacter carboxydivorans</name>
    <dbReference type="NCBI Taxonomy" id="619730"/>
    <lineage>
        <taxon>Bacteria</taxon>
        <taxon>Bacillati</taxon>
        <taxon>Actinomycetota</taxon>
        <taxon>Actinomycetes</taxon>
        <taxon>Micrococcales</taxon>
        <taxon>Intrasporangiaceae</taxon>
        <taxon>Terrabacter</taxon>
    </lineage>
</organism>
<dbReference type="NCBIfam" id="NF040608">
    <property type="entry name" value="division_SteA"/>
    <property type="match status" value="1"/>
</dbReference>
<dbReference type="RefSeq" id="WP_344254238.1">
    <property type="nucleotide sequence ID" value="NZ_BAAARE010000005.1"/>
</dbReference>
<keyword evidence="1" id="KW-0808">Transferase</keyword>
<evidence type="ECO:0000256" key="6">
    <source>
        <dbReference type="SAM" id="Phobius"/>
    </source>
</evidence>
<keyword evidence="2" id="KW-0547">Nucleotide-binding</keyword>
<evidence type="ECO:0000256" key="2">
    <source>
        <dbReference type="ARBA" id="ARBA00022741"/>
    </source>
</evidence>
<dbReference type="InterPro" id="IPR047795">
    <property type="entry name" value="Put_SteA-like"/>
</dbReference>
<keyword evidence="6" id="KW-0812">Transmembrane</keyword>
<keyword evidence="3" id="KW-0418">Kinase</keyword>
<evidence type="ECO:0000313" key="8">
    <source>
        <dbReference type="EMBL" id="GAA2478845.1"/>
    </source>
</evidence>
<keyword evidence="6" id="KW-1133">Transmembrane helix</keyword>
<dbReference type="SUPFAM" id="SSF63999">
    <property type="entry name" value="Thiamin pyrophosphokinase, catalytic domain"/>
    <property type="match status" value="1"/>
</dbReference>
<dbReference type="InterPro" id="IPR022215">
    <property type="entry name" value="SteA-like_C"/>
</dbReference>
<protein>
    <submittedName>
        <fullName evidence="8">Cytokinetic ring protein SteA</fullName>
    </submittedName>
</protein>
<dbReference type="Pfam" id="PF12555">
    <property type="entry name" value="SteA-like_C"/>
    <property type="match status" value="1"/>
</dbReference>
<name>A0ABN3L6S4_9MICO</name>
<keyword evidence="9" id="KW-1185">Reference proteome</keyword>
<dbReference type="Gene3D" id="3.40.50.10240">
    <property type="entry name" value="Thiamin pyrophosphokinase, catalytic domain"/>
    <property type="match status" value="1"/>
</dbReference>
<keyword evidence="4" id="KW-0067">ATP-binding</keyword>
<evidence type="ECO:0000259" key="7">
    <source>
        <dbReference type="Pfam" id="PF12555"/>
    </source>
</evidence>
<keyword evidence="6" id="KW-0472">Membrane</keyword>
<comment type="caution">
    <text evidence="8">The sequence shown here is derived from an EMBL/GenBank/DDBJ whole genome shotgun (WGS) entry which is preliminary data.</text>
</comment>
<dbReference type="Proteomes" id="UP001500730">
    <property type="component" value="Unassembled WGS sequence"/>
</dbReference>
<dbReference type="EMBL" id="BAAARE010000005">
    <property type="protein sequence ID" value="GAA2478845.1"/>
    <property type="molecule type" value="Genomic_DNA"/>
</dbReference>
<evidence type="ECO:0000256" key="1">
    <source>
        <dbReference type="ARBA" id="ARBA00022679"/>
    </source>
</evidence>
<sequence length="393" mass="41795">MALSIRRRSHPGDSGPGVTGNARVDRRTKTLTKRLQPGDIAVIDHSDLDKVSADALVAKRPAAVVNASASISGRYPNLGPQILVEGGIPVLDAAGPQVMALVDGQPLRLSGDDLWSGETKVATGTLLDAETVQAQMHEARAGLAVQIEAFATNTMEFIRKERDLLLDGVGVPPITTEIDGRHCLIVVRGYHYREDLVALRPYIREYRPILVGVDGGADAILESGHKPDLIVGDMDSVSDKALRCGAEIVVHAYRDGRAPGLARVEALGITPVVFPAAGTSEDVAMLLADDSGAELIVAVGTHVTLVEFLDKGRDGQASTFLTRLRVGGKLVDAKGVSQLYRARIPGRLLVTMLLVGMLAFFAALASTPAGQAWLQVLAARWDDLWTAIVGIFT</sequence>